<dbReference type="STRING" id="1408163.A0A0F4YZT0"/>
<dbReference type="InterPro" id="IPR011009">
    <property type="entry name" value="Kinase-like_dom_sf"/>
</dbReference>
<name>A0A0F4YZT0_RASE3</name>
<dbReference type="Proteomes" id="UP000053958">
    <property type="component" value="Unassembled WGS sequence"/>
</dbReference>
<sequence length="263" mass="30081">MGAPLCLEFSKIFDRTPPSICHYFALFLASMTRFSTPTLQTCLAKVHQPLYYTSPDGRKFFIKHGEGVTMAEARTQLYFFNQIAARPDITIRIPEIYHARISRGYERYIVMEYIDVHGFASLEQRARAITDLVNIEPPHGATPGPIGGGRINTPFLNGLNLLSNTHLHDKSVCYYSDIDRQNFPVDGQGQVWVVDFEQAGVLPESFMSFALDMKFKDPLPPSTYRKDIPIERTKNLRPMVRAYRILQKAVDEFGKYKTYFPTP</sequence>
<accession>A0A0F4YZT0</accession>
<dbReference type="EMBL" id="LASV01000103">
    <property type="protein sequence ID" value="KKA23346.1"/>
    <property type="molecule type" value="Genomic_DNA"/>
</dbReference>
<dbReference type="AlphaFoldDB" id="A0A0F4YZT0"/>
<dbReference type="OrthoDB" id="3250044at2759"/>
<comment type="caution">
    <text evidence="1">The sequence shown here is derived from an EMBL/GenBank/DDBJ whole genome shotgun (WGS) entry which is preliminary data.</text>
</comment>
<reference evidence="1 2" key="1">
    <citation type="submission" date="2015-04" db="EMBL/GenBank/DDBJ databases">
        <authorList>
            <person name="Heijne W.H."/>
            <person name="Fedorova N.D."/>
            <person name="Nierman W.C."/>
            <person name="Vollebregt A.W."/>
            <person name="Zhao Z."/>
            <person name="Wu L."/>
            <person name="Kumar M."/>
            <person name="Stam H."/>
            <person name="van den Berg M.A."/>
            <person name="Pel H.J."/>
        </authorList>
    </citation>
    <scope>NUCLEOTIDE SEQUENCE [LARGE SCALE GENOMIC DNA]</scope>
    <source>
        <strain evidence="1 2">CBS 393.64</strain>
    </source>
</reference>
<evidence type="ECO:0008006" key="3">
    <source>
        <dbReference type="Google" id="ProtNLM"/>
    </source>
</evidence>
<keyword evidence="2" id="KW-1185">Reference proteome</keyword>
<proteinExistence type="predicted"/>
<gene>
    <name evidence="1" type="ORF">T310_2600</name>
</gene>
<organism evidence="1 2">
    <name type="scientific">Rasamsonia emersonii (strain ATCC 16479 / CBS 393.64 / IMI 116815)</name>
    <dbReference type="NCBI Taxonomy" id="1408163"/>
    <lineage>
        <taxon>Eukaryota</taxon>
        <taxon>Fungi</taxon>
        <taxon>Dikarya</taxon>
        <taxon>Ascomycota</taxon>
        <taxon>Pezizomycotina</taxon>
        <taxon>Eurotiomycetes</taxon>
        <taxon>Eurotiomycetidae</taxon>
        <taxon>Eurotiales</taxon>
        <taxon>Trichocomaceae</taxon>
        <taxon>Rasamsonia</taxon>
    </lineage>
</organism>
<protein>
    <recommendedName>
        <fullName evidence="3">Aminoglycoside phosphotransferase domain-containing protein</fullName>
    </recommendedName>
</protein>
<dbReference type="SUPFAM" id="SSF56112">
    <property type="entry name" value="Protein kinase-like (PK-like)"/>
    <property type="match status" value="1"/>
</dbReference>
<dbReference type="GeneID" id="25314951"/>
<dbReference type="RefSeq" id="XP_013329958.1">
    <property type="nucleotide sequence ID" value="XM_013474504.1"/>
</dbReference>
<evidence type="ECO:0000313" key="2">
    <source>
        <dbReference type="Proteomes" id="UP000053958"/>
    </source>
</evidence>
<evidence type="ECO:0000313" key="1">
    <source>
        <dbReference type="EMBL" id="KKA23346.1"/>
    </source>
</evidence>